<feature type="domain" description="PAS" evidence="7">
    <location>
        <begin position="49"/>
        <end position="119"/>
    </location>
</feature>
<dbReference type="SUPFAM" id="SSF47384">
    <property type="entry name" value="Homodimeric domain of signal transducing histidine kinase"/>
    <property type="match status" value="1"/>
</dbReference>
<dbReference type="PROSITE" id="PS50112">
    <property type="entry name" value="PAS"/>
    <property type="match status" value="1"/>
</dbReference>
<evidence type="ECO:0000256" key="3">
    <source>
        <dbReference type="ARBA" id="ARBA00022553"/>
    </source>
</evidence>
<dbReference type="InterPro" id="IPR000700">
    <property type="entry name" value="PAS-assoc_C"/>
</dbReference>
<evidence type="ECO:0000256" key="2">
    <source>
        <dbReference type="ARBA" id="ARBA00012438"/>
    </source>
</evidence>
<evidence type="ECO:0000256" key="4">
    <source>
        <dbReference type="ARBA" id="ARBA00022679"/>
    </source>
</evidence>
<dbReference type="InterPro" id="IPR052162">
    <property type="entry name" value="Sensor_kinase/Photoreceptor"/>
</dbReference>
<reference evidence="9 10" key="1">
    <citation type="submission" date="2020-05" db="EMBL/GenBank/DDBJ databases">
        <title>Ramlibacter rhizophilus sp. nov., isolated from rhizosphere soil of national flower Mugunghwa from South Korea.</title>
        <authorList>
            <person name="Zheng-Fei Y."/>
            <person name="Huan T."/>
        </authorList>
    </citation>
    <scope>NUCLEOTIDE SEQUENCE [LARGE SCALE GENOMIC DNA]</scope>
    <source>
        <strain evidence="9 10">H242</strain>
    </source>
</reference>
<keyword evidence="4" id="KW-0808">Transferase</keyword>
<organism evidence="9 10">
    <name type="scientific">Ramlibacter terrae</name>
    <dbReference type="NCBI Taxonomy" id="2732511"/>
    <lineage>
        <taxon>Bacteria</taxon>
        <taxon>Pseudomonadati</taxon>
        <taxon>Pseudomonadota</taxon>
        <taxon>Betaproteobacteria</taxon>
        <taxon>Burkholderiales</taxon>
        <taxon>Comamonadaceae</taxon>
        <taxon>Ramlibacter</taxon>
    </lineage>
</organism>
<dbReference type="SMART" id="SM00086">
    <property type="entry name" value="PAC"/>
    <property type="match status" value="1"/>
</dbReference>
<dbReference type="EC" id="2.7.13.3" evidence="2"/>
<dbReference type="InterPro" id="IPR035965">
    <property type="entry name" value="PAS-like_dom_sf"/>
</dbReference>
<evidence type="ECO:0000256" key="5">
    <source>
        <dbReference type="ARBA" id="ARBA00022777"/>
    </source>
</evidence>
<dbReference type="Gene3D" id="3.30.450.20">
    <property type="entry name" value="PAS domain"/>
    <property type="match status" value="1"/>
</dbReference>
<evidence type="ECO:0000259" key="8">
    <source>
        <dbReference type="PROSITE" id="PS50113"/>
    </source>
</evidence>
<dbReference type="PROSITE" id="PS50113">
    <property type="entry name" value="PAC"/>
    <property type="match status" value="2"/>
</dbReference>
<name>A0ABX6P4J3_9BURK</name>
<keyword evidence="3" id="KW-0597">Phosphoprotein</keyword>
<dbReference type="SUPFAM" id="SSF55785">
    <property type="entry name" value="PYP-like sensor domain (PAS domain)"/>
    <property type="match status" value="1"/>
</dbReference>
<feature type="domain" description="PAC" evidence="8">
    <location>
        <begin position="1"/>
        <end position="30"/>
    </location>
</feature>
<gene>
    <name evidence="9" type="ORF">HK414_19810</name>
</gene>
<dbReference type="EMBL" id="CP053418">
    <property type="protein sequence ID" value="QJW84988.1"/>
    <property type="molecule type" value="Genomic_DNA"/>
</dbReference>
<keyword evidence="5" id="KW-0418">Kinase</keyword>
<evidence type="ECO:0000313" key="9">
    <source>
        <dbReference type="EMBL" id="QJW84988.1"/>
    </source>
</evidence>
<dbReference type="NCBIfam" id="TIGR00229">
    <property type="entry name" value="sensory_box"/>
    <property type="match status" value="1"/>
</dbReference>
<evidence type="ECO:0000259" key="7">
    <source>
        <dbReference type="PROSITE" id="PS50112"/>
    </source>
</evidence>
<dbReference type="SMART" id="SM00091">
    <property type="entry name" value="PAS"/>
    <property type="match status" value="1"/>
</dbReference>
<dbReference type="PANTHER" id="PTHR43304:SF1">
    <property type="entry name" value="PAC DOMAIN-CONTAINING PROTEIN"/>
    <property type="match status" value="1"/>
</dbReference>
<feature type="domain" description="PAC" evidence="8">
    <location>
        <begin position="122"/>
        <end position="174"/>
    </location>
</feature>
<protein>
    <recommendedName>
        <fullName evidence="2">histidine kinase</fullName>
        <ecNumber evidence="2">2.7.13.3</ecNumber>
    </recommendedName>
</protein>
<evidence type="ECO:0000256" key="1">
    <source>
        <dbReference type="ARBA" id="ARBA00000085"/>
    </source>
</evidence>
<dbReference type="InterPro" id="IPR001610">
    <property type="entry name" value="PAC"/>
</dbReference>
<accession>A0ABX6P4J3</accession>
<dbReference type="InterPro" id="IPR000014">
    <property type="entry name" value="PAS"/>
</dbReference>
<comment type="catalytic activity">
    <reaction evidence="1">
        <text>ATP + protein L-histidine = ADP + protein N-phospho-L-histidine.</text>
        <dbReference type="EC" id="2.7.13.3"/>
    </reaction>
</comment>
<dbReference type="Gene3D" id="1.10.287.130">
    <property type="match status" value="1"/>
</dbReference>
<proteinExistence type="predicted"/>
<keyword evidence="10" id="KW-1185">Reference proteome</keyword>
<evidence type="ECO:0000256" key="6">
    <source>
        <dbReference type="SAM" id="Coils"/>
    </source>
</evidence>
<dbReference type="PANTHER" id="PTHR43304">
    <property type="entry name" value="PHYTOCHROME-LIKE PROTEIN CPH1"/>
    <property type="match status" value="1"/>
</dbReference>
<keyword evidence="6" id="KW-0175">Coiled coil</keyword>
<dbReference type="CDD" id="cd00130">
    <property type="entry name" value="PAS"/>
    <property type="match status" value="1"/>
</dbReference>
<dbReference type="Proteomes" id="UP000500826">
    <property type="component" value="Chromosome"/>
</dbReference>
<sequence length="229" mass="26021">MRDADGRVVAVQGAQQDITARVRMVEEIRELNASLEQKVAQRTRQLAQQEALFRTLAEQAPLPFWTVDSTGAVTFFSRAWYELVGDAPPRWLGFEWMDLLHPDDVQPVRDNWSEARRSGGVYAGQRRVRARDGSYHSTIYRAEPIRDAQGAISFWVGIDTDVTDLLNSKAALRLANEQLEAFAYSVSHDLQSPLQRVLSFGRLLGEELKALPDGRAQHYRRASWATPRR</sequence>
<evidence type="ECO:0000313" key="10">
    <source>
        <dbReference type="Proteomes" id="UP000500826"/>
    </source>
</evidence>
<dbReference type="InterPro" id="IPR013655">
    <property type="entry name" value="PAS_fold_3"/>
</dbReference>
<dbReference type="InterPro" id="IPR036097">
    <property type="entry name" value="HisK_dim/P_sf"/>
</dbReference>
<feature type="coiled-coil region" evidence="6">
    <location>
        <begin position="25"/>
        <end position="52"/>
    </location>
</feature>
<dbReference type="Pfam" id="PF08447">
    <property type="entry name" value="PAS_3"/>
    <property type="match status" value="1"/>
</dbReference>